<comment type="caution">
    <text evidence="1">The sequence shown here is derived from an EMBL/GenBank/DDBJ whole genome shotgun (WGS) entry which is preliminary data.</text>
</comment>
<evidence type="ECO:0000313" key="1">
    <source>
        <dbReference type="EMBL" id="OFD70387.1"/>
    </source>
</evidence>
<proteinExistence type="predicted"/>
<dbReference type="RefSeq" id="WP_236736017.1">
    <property type="nucleotide sequence ID" value="NZ_LXLT01000090.1"/>
</dbReference>
<evidence type="ECO:0000313" key="2">
    <source>
        <dbReference type="Proteomes" id="UP000175706"/>
    </source>
</evidence>
<dbReference type="AlphaFoldDB" id="A0A1E8AYR0"/>
<protein>
    <submittedName>
        <fullName evidence="1">Uncharacterized protein</fullName>
    </submittedName>
</protein>
<reference evidence="1 2" key="1">
    <citation type="submission" date="2016-05" db="EMBL/GenBank/DDBJ databases">
        <title>Bacillus thuringiensis and Bacillus weihenstephanensis as novel biocontrol agents of wilt causing Verticillium species.</title>
        <authorList>
            <person name="Hollensteiner J."/>
            <person name="Wemheuer F."/>
            <person name="Harting R."/>
            <person name="Kolarzyk A."/>
            <person name="Diaz-Valerio S."/>
            <person name="Poehlein A."/>
            <person name="Brzuszkiewicz E."/>
            <person name="Nesemann K."/>
            <person name="Braus-Stromeyer S."/>
            <person name="Braus G."/>
            <person name="Daniel R."/>
            <person name="Liesegang H."/>
        </authorList>
    </citation>
    <scope>NUCLEOTIDE SEQUENCE [LARGE SCALE GENOMIC DNA]</scope>
    <source>
        <strain evidence="1 2">GOE8</strain>
    </source>
</reference>
<gene>
    <name evidence="1" type="ORF">BWGOE8_56220</name>
</gene>
<dbReference type="EMBL" id="LXLT01000090">
    <property type="protein sequence ID" value="OFD70387.1"/>
    <property type="molecule type" value="Genomic_DNA"/>
</dbReference>
<sequence>MKFSHQNPLTFIPTSKLAKIVKELKEGNKLLKGVELSPEDLKILNETGYFDKVKNVEKVSGANVGEKTVTYRRVQGGGSKDLILVNNDGTLSLNSKWKADHDLNVSTGKDHSEYFKNKRPDSYIVEFGVPPYVDDLIRENAISQNRYKTNPLNQGGSAPKIVDKGIFDKYGFEGVAYELPTPISQWLVEYAKNTKIIK</sequence>
<dbReference type="Proteomes" id="UP000175706">
    <property type="component" value="Unassembled WGS sequence"/>
</dbReference>
<organism evidence="1 2">
    <name type="scientific">Bacillus mycoides</name>
    <dbReference type="NCBI Taxonomy" id="1405"/>
    <lineage>
        <taxon>Bacteria</taxon>
        <taxon>Bacillati</taxon>
        <taxon>Bacillota</taxon>
        <taxon>Bacilli</taxon>
        <taxon>Bacillales</taxon>
        <taxon>Bacillaceae</taxon>
        <taxon>Bacillus</taxon>
        <taxon>Bacillus cereus group</taxon>
    </lineage>
</organism>
<name>A0A1E8AYR0_BACMY</name>
<accession>A0A1E8AYR0</accession>